<protein>
    <submittedName>
        <fullName evidence="1">Uncharacterized protein</fullName>
    </submittedName>
</protein>
<dbReference type="Proteomes" id="UP001186974">
    <property type="component" value="Unassembled WGS sequence"/>
</dbReference>
<name>A0ACC3D4H6_9PEZI</name>
<gene>
    <name evidence="1" type="ORF">LTS18_005816</name>
</gene>
<reference evidence="1" key="1">
    <citation type="submission" date="2024-09" db="EMBL/GenBank/DDBJ databases">
        <title>Black Yeasts Isolated from many extreme environments.</title>
        <authorList>
            <person name="Coleine C."/>
            <person name="Stajich J.E."/>
            <person name="Selbmann L."/>
        </authorList>
    </citation>
    <scope>NUCLEOTIDE SEQUENCE</scope>
    <source>
        <strain evidence="1">CCFEE 5737</strain>
    </source>
</reference>
<sequence length="347" mass="37191">MKELYVTNAADTKIIDSPVPKPGPDQVVIKVVVSGSNPKDWKSPEWGVPGNSGDDIGGIVHSVGDNVYEFKSGDRVAAFHEMRTDHGSFAEYALAWQHTTFHIPKTLSFEDAATLPLAAMTAAVGLFLHNRLNFSAPWAPQTKAVPLIVYGAATAVGAYTIQLAHLANIHPIIGVAGRGIPFAEGLIDKSKGDAIVDYRGGDEAVIKGIKEALKAAGQEKVEYAFDAVSEKGSIENIFEVLARPGTITSVLPPERFAQTQPFSYPEGITGSLTMVGDVHNDAKEFGFVYFRYIARMIFEGTFKPHPYEVIPGGLAGVSQGLQDLKTGKASAVKYVFRVGETEGAGQD</sequence>
<keyword evidence="2" id="KW-1185">Reference proteome</keyword>
<proteinExistence type="predicted"/>
<organism evidence="1 2">
    <name type="scientific">Coniosporium uncinatum</name>
    <dbReference type="NCBI Taxonomy" id="93489"/>
    <lineage>
        <taxon>Eukaryota</taxon>
        <taxon>Fungi</taxon>
        <taxon>Dikarya</taxon>
        <taxon>Ascomycota</taxon>
        <taxon>Pezizomycotina</taxon>
        <taxon>Dothideomycetes</taxon>
        <taxon>Dothideomycetes incertae sedis</taxon>
        <taxon>Coniosporium</taxon>
    </lineage>
</organism>
<evidence type="ECO:0000313" key="1">
    <source>
        <dbReference type="EMBL" id="KAK3061605.1"/>
    </source>
</evidence>
<comment type="caution">
    <text evidence="1">The sequence shown here is derived from an EMBL/GenBank/DDBJ whole genome shotgun (WGS) entry which is preliminary data.</text>
</comment>
<accession>A0ACC3D4H6</accession>
<evidence type="ECO:0000313" key="2">
    <source>
        <dbReference type="Proteomes" id="UP001186974"/>
    </source>
</evidence>
<dbReference type="EMBL" id="JAWDJW010007733">
    <property type="protein sequence ID" value="KAK3061605.1"/>
    <property type="molecule type" value="Genomic_DNA"/>
</dbReference>